<keyword evidence="2" id="KW-0805">Transcription regulation</keyword>
<dbReference type="SMART" id="SM00531">
    <property type="entry name" value="TFIIE"/>
    <property type="match status" value="1"/>
</dbReference>
<dbReference type="InterPro" id="IPR017919">
    <property type="entry name" value="TFIIE/TFIIEa_HTH"/>
</dbReference>
<dbReference type="InterPro" id="IPR013083">
    <property type="entry name" value="Znf_RING/FYVE/PHD"/>
</dbReference>
<dbReference type="EMBL" id="BQFW01000011">
    <property type="protein sequence ID" value="GJJ75903.1"/>
    <property type="molecule type" value="Genomic_DNA"/>
</dbReference>
<evidence type="ECO:0000256" key="2">
    <source>
        <dbReference type="ARBA" id="ARBA00023015"/>
    </source>
</evidence>
<dbReference type="PROSITE" id="PS51344">
    <property type="entry name" value="HTH_TFE_IIE"/>
    <property type="match status" value="1"/>
</dbReference>
<name>A0A9P3HGE4_9FUNG</name>
<keyword evidence="7" id="KW-1185">Reference proteome</keyword>
<dbReference type="GO" id="GO:0005673">
    <property type="term" value="C:transcription factor TFIIE complex"/>
    <property type="evidence" value="ECO:0007669"/>
    <property type="project" value="TreeGrafter"/>
</dbReference>
<evidence type="ECO:0000313" key="7">
    <source>
        <dbReference type="Proteomes" id="UP000827284"/>
    </source>
</evidence>
<feature type="region of interest" description="Disordered" evidence="4">
    <location>
        <begin position="323"/>
        <end position="381"/>
    </location>
</feature>
<dbReference type="InterPro" id="IPR024550">
    <property type="entry name" value="TFIIEa/SarR/Rpc3_HTH_dom"/>
</dbReference>
<dbReference type="AlphaFoldDB" id="A0A9P3HGE4"/>
<comment type="caution">
    <text evidence="6">The sequence shown here is derived from an EMBL/GenBank/DDBJ whole genome shotgun (WGS) entry which is preliminary data.</text>
</comment>
<sequence length="420" mass="48179">MATHSAEDQQVLDQLVYRVSRAFYEPKYIVVMDVINRLKQVRDEELALTLKLNRREIHKICGKLKEDKLIKDLTKMEARKPDQRQIPNTYYYLDYKIFVDVVKFKIHKMRGALDAVVTKQEINSPAFKCPACENTYTQVEVTHSFDPETCGFLCPNDNYPLEALTFEEDNQRQELKTKLRENIKPIVDLLKLSDNIVIEQYTESMVAKNAAARTHDDDDLAFAEDGGQQQGEIQVVFQDDNDKAAKKARDSEANLRRTQNAVPSWHAWSTVSGEMTALGAEAAKRQELPADDHNAHGDAEVQENDSERVEYYERYYEELESISQNVDESSDATNGLVNGNAKRPLDDSDDESRKRSRDESGEFADGTEGQDAEEEVFDEEYPEVSVAGVMVPLLEITGEHQERMTPEEYQAYYEICQKYQ</sequence>
<dbReference type="Pfam" id="PF02002">
    <property type="entry name" value="TFIIE_alpha"/>
    <property type="match status" value="1"/>
</dbReference>
<dbReference type="InterPro" id="IPR002853">
    <property type="entry name" value="TFIIE_asu"/>
</dbReference>
<accession>A0A9P3HGE4</accession>
<evidence type="ECO:0000256" key="4">
    <source>
        <dbReference type="SAM" id="MobiDB-lite"/>
    </source>
</evidence>
<reference evidence="6" key="1">
    <citation type="submission" date="2021-11" db="EMBL/GenBank/DDBJ databases">
        <authorList>
            <person name="Herlambang A."/>
            <person name="Guo Y."/>
            <person name="Takashima Y."/>
            <person name="Nishizawa T."/>
        </authorList>
    </citation>
    <scope>NUCLEOTIDE SEQUENCE</scope>
    <source>
        <strain evidence="6">E1425</strain>
    </source>
</reference>
<evidence type="ECO:0000256" key="1">
    <source>
        <dbReference type="ARBA" id="ARBA00008947"/>
    </source>
</evidence>
<feature type="compositionally biased region" description="Basic and acidic residues" evidence="4">
    <location>
        <begin position="343"/>
        <end position="360"/>
    </location>
</feature>
<dbReference type="Gene3D" id="3.30.40.10">
    <property type="entry name" value="Zinc/RING finger domain, C3HC4 (zinc finger)"/>
    <property type="match status" value="1"/>
</dbReference>
<feature type="compositionally biased region" description="Acidic residues" evidence="4">
    <location>
        <begin position="368"/>
        <end position="381"/>
    </location>
</feature>
<protein>
    <submittedName>
        <fullName evidence="6">Transcription initiation factor TFIIE subunit alpha</fullName>
    </submittedName>
</protein>
<dbReference type="PANTHER" id="PTHR13097">
    <property type="entry name" value="TRANSCRIPTION INITIATION FACTOR IIE, ALPHA SUBUNIT"/>
    <property type="match status" value="1"/>
</dbReference>
<gene>
    <name evidence="6" type="ORF">EMPS_08261</name>
</gene>
<dbReference type="OrthoDB" id="361102at2759"/>
<dbReference type="PANTHER" id="PTHR13097:SF7">
    <property type="entry name" value="GENERAL TRANSCRIPTION FACTOR IIE SUBUNIT 1"/>
    <property type="match status" value="1"/>
</dbReference>
<evidence type="ECO:0000259" key="5">
    <source>
        <dbReference type="PROSITE" id="PS51344"/>
    </source>
</evidence>
<keyword evidence="3" id="KW-0804">Transcription</keyword>
<dbReference type="SUPFAM" id="SSF57783">
    <property type="entry name" value="Zinc beta-ribbon"/>
    <property type="match status" value="1"/>
</dbReference>
<feature type="domain" description="HTH TFE/IIEalpha-type" evidence="5">
    <location>
        <begin position="12"/>
        <end position="103"/>
    </location>
</feature>
<dbReference type="Proteomes" id="UP000827284">
    <property type="component" value="Unassembled WGS sequence"/>
</dbReference>
<evidence type="ECO:0000313" key="6">
    <source>
        <dbReference type="EMBL" id="GJJ75903.1"/>
    </source>
</evidence>
<feature type="compositionally biased region" description="Polar residues" evidence="4">
    <location>
        <begin position="323"/>
        <end position="337"/>
    </location>
</feature>
<dbReference type="Pfam" id="PF11521">
    <property type="entry name" value="TFIIE-A_C"/>
    <property type="match status" value="1"/>
</dbReference>
<dbReference type="GO" id="GO:0006367">
    <property type="term" value="P:transcription initiation at RNA polymerase II promoter"/>
    <property type="evidence" value="ECO:0007669"/>
    <property type="project" value="InterPro"/>
</dbReference>
<comment type="similarity">
    <text evidence="1">Belongs to the TFIIE alpha subunit family.</text>
</comment>
<organism evidence="6 7">
    <name type="scientific">Entomortierella parvispora</name>
    <dbReference type="NCBI Taxonomy" id="205924"/>
    <lineage>
        <taxon>Eukaryota</taxon>
        <taxon>Fungi</taxon>
        <taxon>Fungi incertae sedis</taxon>
        <taxon>Mucoromycota</taxon>
        <taxon>Mortierellomycotina</taxon>
        <taxon>Mortierellomycetes</taxon>
        <taxon>Mortierellales</taxon>
        <taxon>Mortierellaceae</taxon>
        <taxon>Entomortierella</taxon>
    </lineage>
</organism>
<reference evidence="6" key="2">
    <citation type="journal article" date="2022" name="Microbiol. Resour. Announc.">
        <title>Whole-Genome Sequence of Entomortierella parvispora E1425, a Mucoromycotan Fungus Associated with Burkholderiaceae-Related Endosymbiotic Bacteria.</title>
        <authorList>
            <person name="Herlambang A."/>
            <person name="Guo Y."/>
            <person name="Takashima Y."/>
            <person name="Narisawa K."/>
            <person name="Ohta H."/>
            <person name="Nishizawa T."/>
        </authorList>
    </citation>
    <scope>NUCLEOTIDE SEQUENCE</scope>
    <source>
        <strain evidence="6">E1425</strain>
    </source>
</reference>
<dbReference type="InterPro" id="IPR021600">
    <property type="entry name" value="TFIIE_asu_C"/>
</dbReference>
<proteinExistence type="inferred from homology"/>
<evidence type="ECO:0000256" key="3">
    <source>
        <dbReference type="ARBA" id="ARBA00023163"/>
    </source>
</evidence>
<dbReference type="InterPro" id="IPR039997">
    <property type="entry name" value="TFE"/>
</dbReference>